<sequence length="389" mass="44569">MTREPYNREKEHEIIGTYPPIKGMEIGMNPGSGIAYVPETPRFYRPIPRYQNFHMLFEGKTPYWIPNNGWMFCDINEFRPRQVPDCPAHHQCLDGGGVVDYEAQGKTAIGWFNIPLEWEPLSMGATTRPGHPALTDMSNWEDVISIPDLDEIDFVEMKAMNTNYLGTDKANQLGIQLGLWERMMQLMDVSNAAMALLDEDQEDGIHRFLDKLSDFYIDYIRRVSKIGRIDSVMLHEDWGTQKGPFFSLATCRQFFVPPMKKIVDACHELGIVFEHHCCGKAETLVPAMVECGTDFWFPQASINDVDKLIETYKDEHITFSVSSPLLPKGSSEAQIREMGREFVDKYKDKGILFCQDVSISDPNHDPSLYPIFEDAVYEYSRLAYQDADS</sequence>
<feature type="domain" description="Uroporphyrinogen decarboxylase (URO-D)" evidence="1">
    <location>
        <begin position="170"/>
        <end position="301"/>
    </location>
</feature>
<keyword evidence="3" id="KW-1185">Reference proteome</keyword>
<organism evidence="2 3">
    <name type="scientific">Wansuia hejianensis</name>
    <dbReference type="NCBI Taxonomy" id="2763667"/>
    <lineage>
        <taxon>Bacteria</taxon>
        <taxon>Bacillati</taxon>
        <taxon>Bacillota</taxon>
        <taxon>Clostridia</taxon>
        <taxon>Lachnospirales</taxon>
        <taxon>Lachnospiraceae</taxon>
        <taxon>Wansuia</taxon>
    </lineage>
</organism>
<evidence type="ECO:0000259" key="1">
    <source>
        <dbReference type="Pfam" id="PF01208"/>
    </source>
</evidence>
<proteinExistence type="predicted"/>
<dbReference type="InterPro" id="IPR038071">
    <property type="entry name" value="UROD/MetE-like_sf"/>
</dbReference>
<dbReference type="PANTHER" id="PTHR47099">
    <property type="entry name" value="METHYLCOBAMIDE:COM METHYLTRANSFERASE MTBA"/>
    <property type="match status" value="1"/>
</dbReference>
<name>A0A7G9GCM4_9FIRM</name>
<dbReference type="AlphaFoldDB" id="A0A7G9GCM4"/>
<dbReference type="Proteomes" id="UP000515860">
    <property type="component" value="Chromosome"/>
</dbReference>
<gene>
    <name evidence="2" type="ORF">H9Q79_17125</name>
</gene>
<dbReference type="InterPro" id="IPR052024">
    <property type="entry name" value="Methanogen_methyltrans"/>
</dbReference>
<dbReference type="KEGG" id="whj:H9Q79_17125"/>
<evidence type="ECO:0000313" key="3">
    <source>
        <dbReference type="Proteomes" id="UP000515860"/>
    </source>
</evidence>
<protein>
    <recommendedName>
        <fullName evidence="1">Uroporphyrinogen decarboxylase (URO-D) domain-containing protein</fullName>
    </recommendedName>
</protein>
<dbReference type="EMBL" id="CP060635">
    <property type="protein sequence ID" value="QNM08556.1"/>
    <property type="molecule type" value="Genomic_DNA"/>
</dbReference>
<dbReference type="Pfam" id="PF01208">
    <property type="entry name" value="URO-D"/>
    <property type="match status" value="1"/>
</dbReference>
<dbReference type="GO" id="GO:0004853">
    <property type="term" value="F:uroporphyrinogen decarboxylase activity"/>
    <property type="evidence" value="ECO:0007669"/>
    <property type="project" value="InterPro"/>
</dbReference>
<dbReference type="Gene3D" id="3.20.20.210">
    <property type="match status" value="1"/>
</dbReference>
<dbReference type="RefSeq" id="WP_249328794.1">
    <property type="nucleotide sequence ID" value="NZ_CP060635.1"/>
</dbReference>
<evidence type="ECO:0000313" key="2">
    <source>
        <dbReference type="EMBL" id="QNM08556.1"/>
    </source>
</evidence>
<reference evidence="2 3" key="1">
    <citation type="submission" date="2020-08" db="EMBL/GenBank/DDBJ databases">
        <authorList>
            <person name="Liu C."/>
            <person name="Sun Q."/>
        </authorList>
    </citation>
    <scope>NUCLEOTIDE SEQUENCE [LARGE SCALE GENOMIC DNA]</scope>
    <source>
        <strain evidence="2 3">NSJ-29</strain>
    </source>
</reference>
<dbReference type="GO" id="GO:0006779">
    <property type="term" value="P:porphyrin-containing compound biosynthetic process"/>
    <property type="evidence" value="ECO:0007669"/>
    <property type="project" value="InterPro"/>
</dbReference>
<accession>A0A7G9GCM4</accession>
<dbReference type="InterPro" id="IPR000257">
    <property type="entry name" value="Uroporphyrinogen_deCOase"/>
</dbReference>
<dbReference type="PANTHER" id="PTHR47099:SF1">
    <property type="entry name" value="METHYLCOBAMIDE:COM METHYLTRANSFERASE MTBA"/>
    <property type="match status" value="1"/>
</dbReference>
<dbReference type="SUPFAM" id="SSF51726">
    <property type="entry name" value="UROD/MetE-like"/>
    <property type="match status" value="1"/>
</dbReference>